<dbReference type="PANTHER" id="PTHR14969">
    <property type="entry name" value="SPHINGOSINE-1-PHOSPHATE PHOSPHOHYDROLASE"/>
    <property type="match status" value="1"/>
</dbReference>
<dbReference type="InterPro" id="IPR000326">
    <property type="entry name" value="PAP2/HPO"/>
</dbReference>
<name>A0A0S4MSU3_9BACT</name>
<dbReference type="Pfam" id="PF01569">
    <property type="entry name" value="PAP2"/>
    <property type="match status" value="1"/>
</dbReference>
<dbReference type="PANTHER" id="PTHR14969:SF13">
    <property type="entry name" value="AT30094P"/>
    <property type="match status" value="1"/>
</dbReference>
<keyword evidence="1" id="KW-1133">Transmembrane helix</keyword>
<dbReference type="AlphaFoldDB" id="A0A0S4MSU3"/>
<feature type="transmembrane region" description="Helical" evidence="1">
    <location>
        <begin position="90"/>
        <end position="111"/>
    </location>
</feature>
<dbReference type="Gene3D" id="1.20.144.10">
    <property type="entry name" value="Phosphatidic acid phosphatase type 2/haloperoxidase"/>
    <property type="match status" value="1"/>
</dbReference>
<feature type="transmembrane region" description="Helical" evidence="1">
    <location>
        <begin position="51"/>
        <end position="69"/>
    </location>
</feature>
<evidence type="ECO:0000256" key="1">
    <source>
        <dbReference type="SAM" id="Phobius"/>
    </source>
</evidence>
<evidence type="ECO:0000313" key="3">
    <source>
        <dbReference type="EMBL" id="CUU01785.1"/>
    </source>
</evidence>
<keyword evidence="1" id="KW-0812">Transmembrane</keyword>
<evidence type="ECO:0000313" key="4">
    <source>
        <dbReference type="Proteomes" id="UP000320623"/>
    </source>
</evidence>
<reference evidence="4" key="1">
    <citation type="submission" date="2015-11" db="EMBL/GenBank/DDBJ databases">
        <authorList>
            <person name="Varghese N."/>
        </authorList>
    </citation>
    <scope>NUCLEOTIDE SEQUENCE [LARGE SCALE GENOMIC DNA]</scope>
</reference>
<dbReference type="OrthoDB" id="9773582at2"/>
<evidence type="ECO:0000259" key="2">
    <source>
        <dbReference type="SMART" id="SM00014"/>
    </source>
</evidence>
<feature type="transmembrane region" description="Helical" evidence="1">
    <location>
        <begin position="165"/>
        <end position="184"/>
    </location>
</feature>
<accession>A0A0S4MSU3</accession>
<dbReference type="InterPro" id="IPR036938">
    <property type="entry name" value="PAP2/HPO_sf"/>
</dbReference>
<feature type="transmembrane region" description="Helical" evidence="1">
    <location>
        <begin position="214"/>
        <end position="233"/>
    </location>
</feature>
<dbReference type="SUPFAM" id="SSF48317">
    <property type="entry name" value="Acid phosphatase/Vanadium-dependent haloperoxidase"/>
    <property type="match status" value="1"/>
</dbReference>
<dbReference type="CDD" id="cd03394">
    <property type="entry name" value="PAP2_like_5"/>
    <property type="match status" value="1"/>
</dbReference>
<sequence>MRNLLLLFIFSFQVSFAQGLYDRVSADIKLFSKNAKNYFTAPLNFNARDRVNLAFVGFGTIALFGFDHLNKDIQKIDNDFFTTLMKIDSYYGTVWVFGVISGSLYLSGLLLNEGELRETGLMVFESGVFAGTVTTVLKVAFGRERPFVSGDKFKFRPFSFKGNPYYSLPSGHATLSFAISSVLASRFENKIVKAIIYTPAVLTALARVYNNQHWFSDVFLGSAIGYFTGVYIVKLNSER</sequence>
<keyword evidence="1" id="KW-0472">Membrane</keyword>
<gene>
    <name evidence="3" type="ORF">JGI1_00336</name>
</gene>
<dbReference type="RefSeq" id="WP_140944138.1">
    <property type="nucleotide sequence ID" value="NZ_FAOO01000002.1"/>
</dbReference>
<feature type="domain" description="Phosphatidic acid phosphatase type 2/haloperoxidase" evidence="2">
    <location>
        <begin position="119"/>
        <end position="233"/>
    </location>
</feature>
<dbReference type="STRING" id="1643428.GCA_001442855_00323"/>
<protein>
    <submittedName>
        <fullName evidence="3">Membrane-associated phospholipid phosphatase</fullName>
    </submittedName>
</protein>
<dbReference type="Proteomes" id="UP000320623">
    <property type="component" value="Unassembled WGS sequence"/>
</dbReference>
<dbReference type="SMART" id="SM00014">
    <property type="entry name" value="acidPPc"/>
    <property type="match status" value="1"/>
</dbReference>
<proteinExistence type="predicted"/>
<dbReference type="EMBL" id="FAOO01000002">
    <property type="protein sequence ID" value="CUU01785.1"/>
    <property type="molecule type" value="Genomic_DNA"/>
</dbReference>
<feature type="transmembrane region" description="Helical" evidence="1">
    <location>
        <begin position="191"/>
        <end position="208"/>
    </location>
</feature>
<organism evidence="3 4">
    <name type="scientific">Candidatus Thermokryptus mobilis</name>
    <dbReference type="NCBI Taxonomy" id="1643428"/>
    <lineage>
        <taxon>Bacteria</taxon>
        <taxon>Pseudomonadati</taxon>
        <taxon>Candidatus Kryptoniota</taxon>
        <taxon>Candidatus Thermokryptus</taxon>
    </lineage>
</organism>
<keyword evidence="4" id="KW-1185">Reference proteome</keyword>